<sequence length="174" mass="20204">MFLHLFLMGLGLPFIQTLQSPATEQLKRGVSTVSRKNIEWLQYPQPFKLFKRRKQFPPGGIECLEWPIKYHEFDVALKSALREMKAQNRKSNHSITKGRFIQTYYRKHIQGAKLYMYPIYGLYVNPKGDIEPTPHLIISKSGKNHAVYMVTGWNVKAVPNDPQLKFSLCFSDSN</sequence>
<evidence type="ECO:0000313" key="3">
    <source>
        <dbReference type="Proteomes" id="UP000324639"/>
    </source>
</evidence>
<feature type="chain" id="PRO_5040949859" evidence="1">
    <location>
        <begin position="18"/>
        <end position="174"/>
    </location>
</feature>
<name>A0A9X9MPN6_BLUGR</name>
<dbReference type="EMBL" id="LR026993">
    <property type="protein sequence ID" value="VDB94995.1"/>
    <property type="molecule type" value="Genomic_DNA"/>
</dbReference>
<accession>A0A9X9MPN6</accession>
<feature type="signal peptide" evidence="1">
    <location>
        <begin position="1"/>
        <end position="17"/>
    </location>
</feature>
<keyword evidence="3" id="KW-1185">Reference proteome</keyword>
<organism evidence="2 3">
    <name type="scientific">Blumeria graminis f. sp. tritici</name>
    <dbReference type="NCBI Taxonomy" id="62690"/>
    <lineage>
        <taxon>Eukaryota</taxon>
        <taxon>Fungi</taxon>
        <taxon>Dikarya</taxon>
        <taxon>Ascomycota</taxon>
        <taxon>Pezizomycotina</taxon>
        <taxon>Leotiomycetes</taxon>
        <taxon>Erysiphales</taxon>
        <taxon>Erysiphaceae</taxon>
        <taxon>Blumeria</taxon>
    </lineage>
</organism>
<keyword evidence="1" id="KW-0732">Signal</keyword>
<protein>
    <submittedName>
        <fullName evidence="2">Bgt-50404</fullName>
    </submittedName>
</protein>
<proteinExistence type="predicted"/>
<evidence type="ECO:0000256" key="1">
    <source>
        <dbReference type="SAM" id="SignalP"/>
    </source>
</evidence>
<reference evidence="2 3" key="1">
    <citation type="submission" date="2018-08" db="EMBL/GenBank/DDBJ databases">
        <authorList>
            <person name="Muller C M."/>
        </authorList>
    </citation>
    <scope>NUCLEOTIDE SEQUENCE [LARGE SCALE GENOMIC DNA]</scope>
</reference>
<dbReference type="AlphaFoldDB" id="A0A9X9MPN6"/>
<dbReference type="Proteomes" id="UP000324639">
    <property type="component" value="Chromosome Bgt_-10"/>
</dbReference>
<evidence type="ECO:0000313" key="2">
    <source>
        <dbReference type="EMBL" id="VDB94995.1"/>
    </source>
</evidence>
<gene>
    <name evidence="2" type="ORF">BGT96224V316_LOCUS8050</name>
</gene>